<dbReference type="GO" id="GO:0052757">
    <property type="term" value="F:chondroitin hydrolase activity"/>
    <property type="evidence" value="ECO:0007669"/>
    <property type="project" value="TreeGrafter"/>
</dbReference>
<dbReference type="Gene3D" id="1.50.10.10">
    <property type="match status" value="1"/>
</dbReference>
<dbReference type="AlphaFoldDB" id="A0A4Y7TQA9"/>
<dbReference type="PANTHER" id="PTHR36845">
    <property type="entry name" value="HYDROLASE, PUTATIVE (AFU_ORTHOLOGUE AFUA_7G05090)-RELATED"/>
    <property type="match status" value="1"/>
</dbReference>
<evidence type="ECO:0000313" key="5">
    <source>
        <dbReference type="Proteomes" id="UP000298030"/>
    </source>
</evidence>
<protein>
    <submittedName>
        <fullName evidence="4">Glycoside hydrolase family 88 protein</fullName>
    </submittedName>
</protein>
<dbReference type="InterPro" id="IPR012341">
    <property type="entry name" value="6hp_glycosidase-like_sf"/>
</dbReference>
<dbReference type="Proteomes" id="UP000298030">
    <property type="component" value="Unassembled WGS sequence"/>
</dbReference>
<comment type="caution">
    <text evidence="4">The sequence shown here is derived from an EMBL/GenBank/DDBJ whole genome shotgun (WGS) entry which is preliminary data.</text>
</comment>
<organism evidence="4 5">
    <name type="scientific">Coprinellus micaceus</name>
    <name type="common">Glistening ink-cap mushroom</name>
    <name type="synonym">Coprinus micaceus</name>
    <dbReference type="NCBI Taxonomy" id="71717"/>
    <lineage>
        <taxon>Eukaryota</taxon>
        <taxon>Fungi</taxon>
        <taxon>Dikarya</taxon>
        <taxon>Basidiomycota</taxon>
        <taxon>Agaricomycotina</taxon>
        <taxon>Agaricomycetes</taxon>
        <taxon>Agaricomycetidae</taxon>
        <taxon>Agaricales</taxon>
        <taxon>Agaricineae</taxon>
        <taxon>Psathyrellaceae</taxon>
        <taxon>Coprinellus</taxon>
    </lineage>
</organism>
<evidence type="ECO:0000313" key="4">
    <source>
        <dbReference type="EMBL" id="TEB36161.1"/>
    </source>
</evidence>
<proteinExistence type="inferred from homology"/>
<dbReference type="SUPFAM" id="SSF48208">
    <property type="entry name" value="Six-hairpin glycosidases"/>
    <property type="match status" value="1"/>
</dbReference>
<feature type="chain" id="PRO_5021383718" evidence="3">
    <location>
        <begin position="20"/>
        <end position="400"/>
    </location>
</feature>
<sequence>MLGPLTLLLGLLPIHLVLGQVPQELFSPLIPQKVLAAYRASSNLQWPQYTDNAGRWLYFPPRTWTSGFFPATLYELNKRRSICGVTDANQLGTADWLALGRSNSRGLPLDAGGVGHDVGFISFPFVEELTINPSNQTARSSINSLATALANRFDARVGCTRSWDASDPTDFQVIIDNMMNLELLFVSANLTGNQRLRDIAITHAKTTMNNHIRRDGSTWHVVHYNQTNGRVTRKRTAQGYSDDSTWSRGQAWGIYGFANMFRLTRDAAFLRTSQRMARWFVNNLPQDGIVPWDFNAPLNPAPRPADSSAATLVSNALLLLSSLEPDPTLKREWADAAIRILQQITRLAWRPQWQSLLSNGTVNRPANNQLTGIVYGDYYYIKVANELVLNNIVTCDGKWT</sequence>
<comment type="similarity">
    <text evidence="2">Belongs to the glycosyl hydrolase 88 family.</text>
</comment>
<gene>
    <name evidence="4" type="ORF">FA13DRAFT_1727726</name>
</gene>
<evidence type="ECO:0000256" key="1">
    <source>
        <dbReference type="ARBA" id="ARBA00022801"/>
    </source>
</evidence>
<dbReference type="InterPro" id="IPR052369">
    <property type="entry name" value="UG_Glycosaminoglycan_Hydrolase"/>
</dbReference>
<dbReference type="PANTHER" id="PTHR36845:SF1">
    <property type="entry name" value="HYDROLASE, PUTATIVE (AFU_ORTHOLOGUE AFUA_7G05090)-RELATED"/>
    <property type="match status" value="1"/>
</dbReference>
<dbReference type="OrthoDB" id="2317065at2759"/>
<keyword evidence="3" id="KW-0732">Signal</keyword>
<dbReference type="InterPro" id="IPR008928">
    <property type="entry name" value="6-hairpin_glycosidase_sf"/>
</dbReference>
<evidence type="ECO:0000256" key="2">
    <source>
        <dbReference type="ARBA" id="ARBA00038358"/>
    </source>
</evidence>
<feature type="signal peptide" evidence="3">
    <location>
        <begin position="1"/>
        <end position="19"/>
    </location>
</feature>
<name>A0A4Y7TQA9_COPMI</name>
<accession>A0A4Y7TQA9</accession>
<dbReference type="STRING" id="71717.A0A4Y7TQA9"/>
<dbReference type="GO" id="GO:0000272">
    <property type="term" value="P:polysaccharide catabolic process"/>
    <property type="evidence" value="ECO:0007669"/>
    <property type="project" value="TreeGrafter"/>
</dbReference>
<dbReference type="EMBL" id="QPFP01000006">
    <property type="protein sequence ID" value="TEB36161.1"/>
    <property type="molecule type" value="Genomic_DNA"/>
</dbReference>
<reference evidence="4 5" key="1">
    <citation type="journal article" date="2019" name="Nat. Ecol. Evol.">
        <title>Megaphylogeny resolves global patterns of mushroom evolution.</title>
        <authorList>
            <person name="Varga T."/>
            <person name="Krizsan K."/>
            <person name="Foldi C."/>
            <person name="Dima B."/>
            <person name="Sanchez-Garcia M."/>
            <person name="Sanchez-Ramirez S."/>
            <person name="Szollosi G.J."/>
            <person name="Szarkandi J.G."/>
            <person name="Papp V."/>
            <person name="Albert L."/>
            <person name="Andreopoulos W."/>
            <person name="Angelini C."/>
            <person name="Antonin V."/>
            <person name="Barry K.W."/>
            <person name="Bougher N.L."/>
            <person name="Buchanan P."/>
            <person name="Buyck B."/>
            <person name="Bense V."/>
            <person name="Catcheside P."/>
            <person name="Chovatia M."/>
            <person name="Cooper J."/>
            <person name="Damon W."/>
            <person name="Desjardin D."/>
            <person name="Finy P."/>
            <person name="Geml J."/>
            <person name="Haridas S."/>
            <person name="Hughes K."/>
            <person name="Justo A."/>
            <person name="Karasinski D."/>
            <person name="Kautmanova I."/>
            <person name="Kiss B."/>
            <person name="Kocsube S."/>
            <person name="Kotiranta H."/>
            <person name="LaButti K.M."/>
            <person name="Lechner B.E."/>
            <person name="Liimatainen K."/>
            <person name="Lipzen A."/>
            <person name="Lukacs Z."/>
            <person name="Mihaltcheva S."/>
            <person name="Morgado L.N."/>
            <person name="Niskanen T."/>
            <person name="Noordeloos M.E."/>
            <person name="Ohm R.A."/>
            <person name="Ortiz-Santana B."/>
            <person name="Ovrebo C."/>
            <person name="Racz N."/>
            <person name="Riley R."/>
            <person name="Savchenko A."/>
            <person name="Shiryaev A."/>
            <person name="Soop K."/>
            <person name="Spirin V."/>
            <person name="Szebenyi C."/>
            <person name="Tomsovsky M."/>
            <person name="Tulloss R.E."/>
            <person name="Uehling J."/>
            <person name="Grigoriev I.V."/>
            <person name="Vagvolgyi C."/>
            <person name="Papp T."/>
            <person name="Martin F.M."/>
            <person name="Miettinen O."/>
            <person name="Hibbett D.S."/>
            <person name="Nagy L.G."/>
        </authorList>
    </citation>
    <scope>NUCLEOTIDE SEQUENCE [LARGE SCALE GENOMIC DNA]</scope>
    <source>
        <strain evidence="4 5">FP101781</strain>
    </source>
</reference>
<keyword evidence="1 4" id="KW-0378">Hydrolase</keyword>
<keyword evidence="5" id="KW-1185">Reference proteome</keyword>
<evidence type="ECO:0000256" key="3">
    <source>
        <dbReference type="SAM" id="SignalP"/>
    </source>
</evidence>